<dbReference type="InterPro" id="IPR019734">
    <property type="entry name" value="TPR_rpt"/>
</dbReference>
<feature type="chain" id="PRO_5045219246" evidence="4">
    <location>
        <begin position="22"/>
        <end position="164"/>
    </location>
</feature>
<proteinExistence type="predicted"/>
<dbReference type="EMBL" id="JBHRSL010000002">
    <property type="protein sequence ID" value="MFC3050916.1"/>
    <property type="molecule type" value="Genomic_DNA"/>
</dbReference>
<evidence type="ECO:0000256" key="2">
    <source>
        <dbReference type="ARBA" id="ARBA00022803"/>
    </source>
</evidence>
<keyword evidence="4" id="KW-0732">Signal</keyword>
<keyword evidence="1" id="KW-0677">Repeat</keyword>
<dbReference type="Gene3D" id="1.25.40.10">
    <property type="entry name" value="Tetratricopeptide repeat domain"/>
    <property type="match status" value="1"/>
</dbReference>
<organism evidence="5 6">
    <name type="scientific">Kordiimonas pumila</name>
    <dbReference type="NCBI Taxonomy" id="2161677"/>
    <lineage>
        <taxon>Bacteria</taxon>
        <taxon>Pseudomonadati</taxon>
        <taxon>Pseudomonadota</taxon>
        <taxon>Alphaproteobacteria</taxon>
        <taxon>Kordiimonadales</taxon>
        <taxon>Kordiimonadaceae</taxon>
        <taxon>Kordiimonas</taxon>
    </lineage>
</organism>
<dbReference type="Proteomes" id="UP001595444">
    <property type="component" value="Unassembled WGS sequence"/>
</dbReference>
<evidence type="ECO:0000256" key="3">
    <source>
        <dbReference type="PROSITE-ProRule" id="PRU00339"/>
    </source>
</evidence>
<keyword evidence="6" id="KW-1185">Reference proteome</keyword>
<dbReference type="InterPro" id="IPR011990">
    <property type="entry name" value="TPR-like_helical_dom_sf"/>
</dbReference>
<name>A0ABV7D1Q2_9PROT</name>
<feature type="repeat" description="TPR" evidence="3">
    <location>
        <begin position="65"/>
        <end position="98"/>
    </location>
</feature>
<sequence length="164" mass="17445">MFSKVILVSGFAIALSSVALAETSPKFQAISKQLVVSAEAAQVEEKSDDAMVLYERALVANPSNVDALVGLARTHEILGSVGKGLKYYRQALEIEPDDTSALEGQAVAFIKRDMTDRAKDNLDKLVKLCPEGCASLSIVEAAIADYDAKTAAKNDNADTPNPKS</sequence>
<dbReference type="PANTHER" id="PTHR45586:SF1">
    <property type="entry name" value="LIPOPOLYSACCHARIDE ASSEMBLY PROTEIN B"/>
    <property type="match status" value="1"/>
</dbReference>
<keyword evidence="2 3" id="KW-0802">TPR repeat</keyword>
<dbReference type="PROSITE" id="PS50005">
    <property type="entry name" value="TPR"/>
    <property type="match status" value="1"/>
</dbReference>
<dbReference type="InterPro" id="IPR051012">
    <property type="entry name" value="CellSynth/LPSAsmb/PSIAsmb"/>
</dbReference>
<comment type="caution">
    <text evidence="5">The sequence shown here is derived from an EMBL/GenBank/DDBJ whole genome shotgun (WGS) entry which is preliminary data.</text>
</comment>
<dbReference type="SUPFAM" id="SSF48452">
    <property type="entry name" value="TPR-like"/>
    <property type="match status" value="1"/>
</dbReference>
<evidence type="ECO:0000256" key="4">
    <source>
        <dbReference type="SAM" id="SignalP"/>
    </source>
</evidence>
<dbReference type="SMART" id="SM00028">
    <property type="entry name" value="TPR"/>
    <property type="match status" value="3"/>
</dbReference>
<feature type="signal peptide" evidence="4">
    <location>
        <begin position="1"/>
        <end position="21"/>
    </location>
</feature>
<protein>
    <submittedName>
        <fullName evidence="5">Tetratricopeptide repeat protein</fullName>
    </submittedName>
</protein>
<accession>A0ABV7D1Q2</accession>
<reference evidence="6" key="1">
    <citation type="journal article" date="2019" name="Int. J. Syst. Evol. Microbiol.">
        <title>The Global Catalogue of Microorganisms (GCM) 10K type strain sequencing project: providing services to taxonomists for standard genome sequencing and annotation.</title>
        <authorList>
            <consortium name="The Broad Institute Genomics Platform"/>
            <consortium name="The Broad Institute Genome Sequencing Center for Infectious Disease"/>
            <person name="Wu L."/>
            <person name="Ma J."/>
        </authorList>
    </citation>
    <scope>NUCLEOTIDE SEQUENCE [LARGE SCALE GENOMIC DNA]</scope>
    <source>
        <strain evidence="6">KCTC 62164</strain>
    </source>
</reference>
<evidence type="ECO:0000313" key="5">
    <source>
        <dbReference type="EMBL" id="MFC3050916.1"/>
    </source>
</evidence>
<evidence type="ECO:0000256" key="1">
    <source>
        <dbReference type="ARBA" id="ARBA00022737"/>
    </source>
</evidence>
<dbReference type="PANTHER" id="PTHR45586">
    <property type="entry name" value="TPR REPEAT-CONTAINING PROTEIN PA4667"/>
    <property type="match status" value="1"/>
</dbReference>
<gene>
    <name evidence="5" type="ORF">ACFOKA_03245</name>
</gene>
<dbReference type="RefSeq" id="WP_194212369.1">
    <property type="nucleotide sequence ID" value="NZ_CP061205.1"/>
</dbReference>
<evidence type="ECO:0000313" key="6">
    <source>
        <dbReference type="Proteomes" id="UP001595444"/>
    </source>
</evidence>